<dbReference type="GO" id="GO:0042073">
    <property type="term" value="P:intraciliary transport"/>
    <property type="evidence" value="ECO:0007669"/>
    <property type="project" value="InterPro"/>
</dbReference>
<evidence type="ECO:0000256" key="5">
    <source>
        <dbReference type="ARBA" id="ARBA00023273"/>
    </source>
</evidence>
<dbReference type="InterPro" id="IPR029600">
    <property type="entry name" value="IFT81"/>
</dbReference>
<evidence type="ECO:0000256" key="1">
    <source>
        <dbReference type="ARBA" id="ARBA00004138"/>
    </source>
</evidence>
<dbReference type="GO" id="GO:0036064">
    <property type="term" value="C:ciliary basal body"/>
    <property type="evidence" value="ECO:0007669"/>
    <property type="project" value="TreeGrafter"/>
</dbReference>
<keyword evidence="2" id="KW-0970">Cilium biogenesis/degradation</keyword>
<dbReference type="GO" id="GO:0015631">
    <property type="term" value="F:tubulin binding"/>
    <property type="evidence" value="ECO:0007669"/>
    <property type="project" value="InterPro"/>
</dbReference>
<dbReference type="PANTHER" id="PTHR15614:SF2">
    <property type="entry name" value="INTRAFLAGELLAR TRANSPORT PROTEIN 81 HOMOLOG"/>
    <property type="match status" value="1"/>
</dbReference>
<dbReference type="AlphaFoldDB" id="A0AAW1KKE6"/>
<organism evidence="9 10">
    <name type="scientific">Popillia japonica</name>
    <name type="common">Japanese beetle</name>
    <dbReference type="NCBI Taxonomy" id="7064"/>
    <lineage>
        <taxon>Eukaryota</taxon>
        <taxon>Metazoa</taxon>
        <taxon>Ecdysozoa</taxon>
        <taxon>Arthropoda</taxon>
        <taxon>Hexapoda</taxon>
        <taxon>Insecta</taxon>
        <taxon>Pterygota</taxon>
        <taxon>Neoptera</taxon>
        <taxon>Endopterygota</taxon>
        <taxon>Coleoptera</taxon>
        <taxon>Polyphaga</taxon>
        <taxon>Scarabaeiformia</taxon>
        <taxon>Scarabaeidae</taxon>
        <taxon>Rutelinae</taxon>
        <taxon>Popillia</taxon>
    </lineage>
</organism>
<evidence type="ECO:0000259" key="8">
    <source>
        <dbReference type="Pfam" id="PF18383"/>
    </source>
</evidence>
<feature type="coiled-coil region" evidence="7">
    <location>
        <begin position="481"/>
        <end position="533"/>
    </location>
</feature>
<dbReference type="EMBL" id="JASPKY010000224">
    <property type="protein sequence ID" value="KAK9718959.1"/>
    <property type="molecule type" value="Genomic_DNA"/>
</dbReference>
<protein>
    <submittedName>
        <fullName evidence="9">Intraflagellar transport 81 calponin homology domain</fullName>
    </submittedName>
</protein>
<keyword evidence="4" id="KW-0969">Cilium</keyword>
<dbReference type="InterPro" id="IPR041146">
    <property type="entry name" value="IFT81_CH"/>
</dbReference>
<feature type="domain" description="IFT81 calponin homology" evidence="8">
    <location>
        <begin position="2"/>
        <end position="118"/>
    </location>
</feature>
<feature type="coiled-coil region" evidence="7">
    <location>
        <begin position="297"/>
        <end position="324"/>
    </location>
</feature>
<dbReference type="Gene3D" id="1.10.418.70">
    <property type="entry name" value="Intraflagellar transport protein 81, N-terminal domain"/>
    <property type="match status" value="1"/>
</dbReference>
<proteinExistence type="inferred from homology"/>
<keyword evidence="10" id="KW-1185">Reference proteome</keyword>
<dbReference type="GO" id="GO:0030992">
    <property type="term" value="C:intraciliary transport particle B"/>
    <property type="evidence" value="ECO:0007669"/>
    <property type="project" value="InterPro"/>
</dbReference>
<keyword evidence="3 7" id="KW-0175">Coiled coil</keyword>
<evidence type="ECO:0000313" key="9">
    <source>
        <dbReference type="EMBL" id="KAK9718959.1"/>
    </source>
</evidence>
<evidence type="ECO:0000313" key="10">
    <source>
        <dbReference type="Proteomes" id="UP001458880"/>
    </source>
</evidence>
<sequence>MERLQFIVRETNKLLGTNYNLLSFDGLGSTKLLQLVCDVLQALGANTKIEDPSDVTLVILSALQSIKYTPADATNITDFYDGFSSGDTTVIYPVLEWLLKHQVRIKKRAYLAKYADKIPIPPEAAEDEDVMQSYKNYEAVINEFWSIYKEASIARKECVQANELQGDITKMNQDIRNLIQRNQAQWEKLNNIPNKESLLHLGRNYRVCVTEQRNLIKQVKENLELVTNLEFQVKNLEDKWLRRGRYPMMDNNIFQVIQEEAHVNKIFLETQLPQEFEAERNLVSVLQKATDSSCPGREVLLRSVNKVKNEVQTLMNEKLALYANTEDKLGPFRKQSSAIAQKKQEFSNDVTETKRALAAIEDSIREKEIILFNAIGGEILHGEELRHFIAVLREKSVVYKQLRGQLQSLSTEQGILSRSLDILKGIDASIEDAYFNANLVPNEVEQDQPSRNTSEAKSLCNEFMQDISLLKTNITRVHDQLATAKRDNESIKQRAEEVEDIFEDATHSITEEVSQLKEKIRELLSSIDILEKTWKTTTQSLDKSEYIFNRLIDEMIDDPGRVSSRNDSYLTTLAKKKDENQILLQHVQESVRKLEESKREEQDTIEFYKHTESLILQKIDGDE</sequence>
<evidence type="ECO:0000256" key="3">
    <source>
        <dbReference type="ARBA" id="ARBA00023054"/>
    </source>
</evidence>
<comment type="subcellular location">
    <subcellularLocation>
        <location evidence="1">Cell projection</location>
        <location evidence="1">Cilium</location>
    </subcellularLocation>
</comment>
<evidence type="ECO:0000256" key="4">
    <source>
        <dbReference type="ARBA" id="ARBA00023069"/>
    </source>
</evidence>
<evidence type="ECO:0000256" key="7">
    <source>
        <dbReference type="SAM" id="Coils"/>
    </source>
</evidence>
<gene>
    <name evidence="9" type="ORF">QE152_g22928</name>
</gene>
<reference evidence="9 10" key="1">
    <citation type="journal article" date="2024" name="BMC Genomics">
        <title>De novo assembly and annotation of Popillia japonica's genome with initial clues to its potential as an invasive pest.</title>
        <authorList>
            <person name="Cucini C."/>
            <person name="Boschi S."/>
            <person name="Funari R."/>
            <person name="Cardaioli E."/>
            <person name="Iannotti N."/>
            <person name="Marturano G."/>
            <person name="Paoli F."/>
            <person name="Bruttini M."/>
            <person name="Carapelli A."/>
            <person name="Frati F."/>
            <person name="Nardi F."/>
        </authorList>
    </citation>
    <scope>NUCLEOTIDE SEQUENCE [LARGE SCALE GENOMIC DNA]</scope>
    <source>
        <strain evidence="9">DMR45628</strain>
    </source>
</reference>
<evidence type="ECO:0000256" key="2">
    <source>
        <dbReference type="ARBA" id="ARBA00022794"/>
    </source>
</evidence>
<dbReference type="PANTHER" id="PTHR15614">
    <property type="entry name" value="INTRAFLAGELLAR TRANSPORT PROTEIN 81 HOMOLOG"/>
    <property type="match status" value="1"/>
</dbReference>
<name>A0AAW1KKE6_POPJA</name>
<dbReference type="Proteomes" id="UP001458880">
    <property type="component" value="Unassembled WGS sequence"/>
</dbReference>
<feature type="coiled-coil region" evidence="7">
    <location>
        <begin position="584"/>
        <end position="611"/>
    </location>
</feature>
<evidence type="ECO:0000256" key="6">
    <source>
        <dbReference type="ARBA" id="ARBA00043983"/>
    </source>
</evidence>
<dbReference type="InterPro" id="IPR043016">
    <property type="entry name" value="IFT81_N_sf"/>
</dbReference>
<accession>A0AAW1KKE6</accession>
<comment type="similarity">
    <text evidence="6">Belongs to the IFT81 family.</text>
</comment>
<dbReference type="GO" id="GO:0060271">
    <property type="term" value="P:cilium assembly"/>
    <property type="evidence" value="ECO:0007669"/>
    <property type="project" value="InterPro"/>
</dbReference>
<dbReference type="Pfam" id="PF18383">
    <property type="entry name" value="IFT81_CH"/>
    <property type="match status" value="1"/>
</dbReference>
<comment type="caution">
    <text evidence="9">The sequence shown here is derived from an EMBL/GenBank/DDBJ whole genome shotgun (WGS) entry which is preliminary data.</text>
</comment>
<keyword evidence="5" id="KW-0966">Cell projection</keyword>